<comment type="caution">
    <text evidence="3">The sequence shown here is derived from an EMBL/GenBank/DDBJ whole genome shotgun (WGS) entry which is preliminary data.</text>
</comment>
<sequence length="392" mass="43885">MEGVQVASTKEEDLSKKRDCPGPEERALQIQKRLDYLEEKIKGFEGYDKLSEAAKERSRAYRKAGVEEEYDRLGFLDDLVEVEDDEERLASEYRENWIWGGLYSFEETTCIPSMRFTDNHPPPSEANTRTTVQVFSAKIVGLSGGLQFPIDVFGVIAARDSADRRRNIIFSRTRDNCQTITEQDPYLVLTGPSRAILFLGHVFIEVMLKVKGAVECEDKILNFQASELIYSDIWLSRMIDGSYTRKHSILDLTLGSIVSSVEATIFVRVVDGSLPGAFFVTVHTNNSCPSHIKESRVEETDCKPILLLDSQDATVPVSSDGRINLSRSVVSVRKTGELVISLKAFEPSKENLLCNKEVVLAARESGRSSGLLQTEFCTLEINVAWSLISCFG</sequence>
<feature type="domain" description="DUF6598" evidence="2">
    <location>
        <begin position="131"/>
        <end position="383"/>
    </location>
</feature>
<dbReference type="Proteomes" id="UP000324897">
    <property type="component" value="Chromosome 4"/>
</dbReference>
<accession>A0A5J9VRS2</accession>
<keyword evidence="4" id="KW-1185">Reference proteome</keyword>
<feature type="non-terminal residue" evidence="3">
    <location>
        <position position="1"/>
    </location>
</feature>
<evidence type="ECO:0000259" key="2">
    <source>
        <dbReference type="Pfam" id="PF20241"/>
    </source>
</evidence>
<reference evidence="3 4" key="1">
    <citation type="journal article" date="2019" name="Sci. Rep.">
        <title>A high-quality genome of Eragrostis curvula grass provides insights into Poaceae evolution and supports new strategies to enhance forage quality.</title>
        <authorList>
            <person name="Carballo J."/>
            <person name="Santos B.A.C.M."/>
            <person name="Zappacosta D."/>
            <person name="Garbus I."/>
            <person name="Selva J.P."/>
            <person name="Gallo C.A."/>
            <person name="Diaz A."/>
            <person name="Albertini E."/>
            <person name="Caccamo M."/>
            <person name="Echenique V."/>
        </authorList>
    </citation>
    <scope>NUCLEOTIDE SEQUENCE [LARGE SCALE GENOMIC DNA]</scope>
    <source>
        <strain evidence="4">cv. Victoria</strain>
        <tissue evidence="3">Leaf</tissue>
    </source>
</reference>
<dbReference type="InterPro" id="IPR046533">
    <property type="entry name" value="DUF6598"/>
</dbReference>
<proteinExistence type="predicted"/>
<evidence type="ECO:0000313" key="4">
    <source>
        <dbReference type="Proteomes" id="UP000324897"/>
    </source>
</evidence>
<dbReference type="EMBL" id="RWGY01000007">
    <property type="protein sequence ID" value="TVU38237.1"/>
    <property type="molecule type" value="Genomic_DNA"/>
</dbReference>
<protein>
    <recommendedName>
        <fullName evidence="2">DUF6598 domain-containing protein</fullName>
    </recommendedName>
</protein>
<dbReference type="AlphaFoldDB" id="A0A5J9VRS2"/>
<feature type="region of interest" description="Disordered" evidence="1">
    <location>
        <begin position="1"/>
        <end position="24"/>
    </location>
</feature>
<dbReference type="PANTHER" id="PTHR33065">
    <property type="entry name" value="OS07G0486400 PROTEIN"/>
    <property type="match status" value="1"/>
</dbReference>
<gene>
    <name evidence="3" type="ORF">EJB05_11594</name>
</gene>
<name>A0A5J9VRS2_9POAL</name>
<dbReference type="Gramene" id="TVU38237">
    <property type="protein sequence ID" value="TVU38237"/>
    <property type="gene ID" value="EJB05_11594"/>
</dbReference>
<feature type="compositionally biased region" description="Basic and acidic residues" evidence="1">
    <location>
        <begin position="9"/>
        <end position="24"/>
    </location>
</feature>
<dbReference type="Pfam" id="PF20241">
    <property type="entry name" value="DUF6598"/>
    <property type="match status" value="1"/>
</dbReference>
<evidence type="ECO:0000256" key="1">
    <source>
        <dbReference type="SAM" id="MobiDB-lite"/>
    </source>
</evidence>
<dbReference type="OrthoDB" id="586448at2759"/>
<dbReference type="PANTHER" id="PTHR33065:SF177">
    <property type="entry name" value="OS08G0141000 PROTEIN"/>
    <property type="match status" value="1"/>
</dbReference>
<organism evidence="3 4">
    <name type="scientific">Eragrostis curvula</name>
    <name type="common">weeping love grass</name>
    <dbReference type="NCBI Taxonomy" id="38414"/>
    <lineage>
        <taxon>Eukaryota</taxon>
        <taxon>Viridiplantae</taxon>
        <taxon>Streptophyta</taxon>
        <taxon>Embryophyta</taxon>
        <taxon>Tracheophyta</taxon>
        <taxon>Spermatophyta</taxon>
        <taxon>Magnoliopsida</taxon>
        <taxon>Liliopsida</taxon>
        <taxon>Poales</taxon>
        <taxon>Poaceae</taxon>
        <taxon>PACMAD clade</taxon>
        <taxon>Chloridoideae</taxon>
        <taxon>Eragrostideae</taxon>
        <taxon>Eragrostidinae</taxon>
        <taxon>Eragrostis</taxon>
    </lineage>
</organism>
<evidence type="ECO:0000313" key="3">
    <source>
        <dbReference type="EMBL" id="TVU38237.1"/>
    </source>
</evidence>